<dbReference type="PATRIC" id="fig|1440762.4.peg.2213"/>
<proteinExistence type="predicted"/>
<sequence>MNNSTQFDAARQARRITEQAVSWYIEQQEPLTERQRVAFLAWLRASPRHVAEYFAVVQMHGDFKAAAALKTLTVEQLVDQAGRDNPVVMFPMVGSAIRKEHVARPGRARRMAMRAGGLAAAAMMAWLGIGYWRDANGLVERSFQGDVAAVRAVTLPDGTLVQLDRNSVIDVHFDKRFRRIEVIKGNALFDVGKDMRRPMLVNVGGHVLQDIGTVFDVKRDASGDTLTVISGRVRVLNAADESKQGGIAALLSADPVADLTTGQQISLSVSGVSIKQPAQVAKVTAWLPSEIRFQHETIGNVARRFNAYTSKPLVIENGSIADERISGIFHADNPQAFAAYLATLPDVRVVEERDRVRIIASNQTDTKAGHL</sequence>
<keyword evidence="1" id="KW-0472">Membrane</keyword>
<feature type="domain" description="FecR protein" evidence="2">
    <location>
        <begin position="150"/>
        <end position="234"/>
    </location>
</feature>
<organism evidence="4 5">
    <name type="scientific">Dyella japonica DSM 16301</name>
    <dbReference type="NCBI Taxonomy" id="1440762"/>
    <lineage>
        <taxon>Bacteria</taxon>
        <taxon>Pseudomonadati</taxon>
        <taxon>Pseudomonadota</taxon>
        <taxon>Gammaproteobacteria</taxon>
        <taxon>Lysobacterales</taxon>
        <taxon>Rhodanobacteraceae</taxon>
        <taxon>Dyella</taxon>
    </lineage>
</organism>
<dbReference type="PIRSF" id="PIRSF018266">
    <property type="entry name" value="FecR"/>
    <property type="match status" value="1"/>
</dbReference>
<dbReference type="Pfam" id="PF04773">
    <property type="entry name" value="FecR"/>
    <property type="match status" value="1"/>
</dbReference>
<accession>A0A0G9H0E9</accession>
<evidence type="ECO:0000259" key="3">
    <source>
        <dbReference type="Pfam" id="PF16220"/>
    </source>
</evidence>
<dbReference type="Pfam" id="PF16220">
    <property type="entry name" value="DUF4880"/>
    <property type="match status" value="1"/>
</dbReference>
<dbReference type="InterPro" id="IPR032623">
    <property type="entry name" value="FecR_N"/>
</dbReference>
<evidence type="ECO:0008006" key="6">
    <source>
        <dbReference type="Google" id="ProtNLM"/>
    </source>
</evidence>
<dbReference type="GO" id="GO:0016989">
    <property type="term" value="F:sigma factor antagonist activity"/>
    <property type="evidence" value="ECO:0007669"/>
    <property type="project" value="TreeGrafter"/>
</dbReference>
<dbReference type="PANTHER" id="PTHR30273:SF2">
    <property type="entry name" value="PROTEIN FECR"/>
    <property type="match status" value="1"/>
</dbReference>
<dbReference type="OrthoDB" id="9771237at2"/>
<gene>
    <name evidence="4" type="ORF">Y882_12870</name>
</gene>
<evidence type="ECO:0000256" key="1">
    <source>
        <dbReference type="SAM" id="Phobius"/>
    </source>
</evidence>
<dbReference type="Proteomes" id="UP000035481">
    <property type="component" value="Unassembled WGS sequence"/>
</dbReference>
<dbReference type="Gene3D" id="2.60.120.1440">
    <property type="match status" value="1"/>
</dbReference>
<dbReference type="PANTHER" id="PTHR30273">
    <property type="entry name" value="PERIPLASMIC SIGNAL SENSOR AND SIGMA FACTOR ACTIVATOR FECR-RELATED"/>
    <property type="match status" value="1"/>
</dbReference>
<keyword evidence="1" id="KW-1133">Transmembrane helix</keyword>
<dbReference type="InterPro" id="IPR006860">
    <property type="entry name" value="FecR"/>
</dbReference>
<evidence type="ECO:0000313" key="5">
    <source>
        <dbReference type="Proteomes" id="UP000035481"/>
    </source>
</evidence>
<evidence type="ECO:0000313" key="4">
    <source>
        <dbReference type="EMBL" id="KLD63290.1"/>
    </source>
</evidence>
<reference evidence="4 5" key="1">
    <citation type="journal article" date="2015" name="Antonie Van Leeuwenhoek">
        <title>A phylogenomic and molecular marker based taxonomic framework for the order Xanthomonadales: proposal to transfer the families Algiphilaceae and Solimonadaceae to the order Nevskiales ord. nov. and to create a new family within the order Xanthomonadales, the family Rhodanobacteraceae fam. nov., containing the genus Rhodanobacter and its closest relatives.</title>
        <authorList>
            <person name="Naushad S."/>
            <person name="Adeolu M."/>
            <person name="Wong S."/>
            <person name="Sohail M."/>
            <person name="Schellhorn H.E."/>
            <person name="Gupta R.S."/>
        </authorList>
    </citation>
    <scope>NUCLEOTIDE SEQUENCE [LARGE SCALE GENOMIC DNA]</scope>
    <source>
        <strain evidence="4 5">DSM 16301</strain>
    </source>
</reference>
<keyword evidence="1" id="KW-0812">Transmembrane</keyword>
<dbReference type="AlphaFoldDB" id="A0A0G9H0E9"/>
<comment type="caution">
    <text evidence="4">The sequence shown here is derived from an EMBL/GenBank/DDBJ whole genome shotgun (WGS) entry which is preliminary data.</text>
</comment>
<protein>
    <recommendedName>
        <fullName evidence="6">FecR family protein</fullName>
    </recommendedName>
</protein>
<dbReference type="InterPro" id="IPR012373">
    <property type="entry name" value="Ferrdict_sens_TM"/>
</dbReference>
<dbReference type="RefSeq" id="WP_046972265.1">
    <property type="nucleotide sequence ID" value="NZ_JPLA01000030.1"/>
</dbReference>
<feature type="transmembrane region" description="Helical" evidence="1">
    <location>
        <begin position="111"/>
        <end position="132"/>
    </location>
</feature>
<dbReference type="EMBL" id="JPLA01000030">
    <property type="protein sequence ID" value="KLD63290.1"/>
    <property type="molecule type" value="Genomic_DNA"/>
</dbReference>
<name>A0A0G9H0E9_9GAMM</name>
<feature type="domain" description="FecR N-terminal" evidence="3">
    <location>
        <begin position="18"/>
        <end position="55"/>
    </location>
</feature>
<dbReference type="STRING" id="1440762.Y882_12870"/>
<evidence type="ECO:0000259" key="2">
    <source>
        <dbReference type="Pfam" id="PF04773"/>
    </source>
</evidence>